<dbReference type="PANTHER" id="PTHR35037:SF3">
    <property type="entry name" value="C-TERMINAL REGION OF AIDA-LIKE PROTEIN"/>
    <property type="match status" value="1"/>
</dbReference>
<name>A0A109JPQ6_9BRAD</name>
<evidence type="ECO:0000313" key="3">
    <source>
        <dbReference type="EMBL" id="KWV52831.1"/>
    </source>
</evidence>
<dbReference type="Proteomes" id="UP000057737">
    <property type="component" value="Unassembled WGS sequence"/>
</dbReference>
<dbReference type="PROSITE" id="PS51208">
    <property type="entry name" value="AUTOTRANSPORTER"/>
    <property type="match status" value="1"/>
</dbReference>
<comment type="caution">
    <text evidence="3">The sequence shown here is derived from an EMBL/GenBank/DDBJ whole genome shotgun (WGS) entry which is preliminary data.</text>
</comment>
<dbReference type="SMART" id="SM00869">
    <property type="entry name" value="Autotransporter"/>
    <property type="match status" value="1"/>
</dbReference>
<evidence type="ECO:0000256" key="1">
    <source>
        <dbReference type="ARBA" id="ARBA00022729"/>
    </source>
</evidence>
<organism evidence="3 4">
    <name type="scientific">Bradyrhizobium macuxiense</name>
    <dbReference type="NCBI Taxonomy" id="1755647"/>
    <lineage>
        <taxon>Bacteria</taxon>
        <taxon>Pseudomonadati</taxon>
        <taxon>Pseudomonadota</taxon>
        <taxon>Alphaproteobacteria</taxon>
        <taxon>Hyphomicrobiales</taxon>
        <taxon>Nitrobacteraceae</taxon>
        <taxon>Bradyrhizobium</taxon>
    </lineage>
</organism>
<dbReference type="PANTHER" id="PTHR35037">
    <property type="entry name" value="C-TERMINAL REGION OF AIDA-LIKE PROTEIN"/>
    <property type="match status" value="1"/>
</dbReference>
<evidence type="ECO:0000313" key="4">
    <source>
        <dbReference type="Proteomes" id="UP000057737"/>
    </source>
</evidence>
<feature type="domain" description="Autotransporter" evidence="2">
    <location>
        <begin position="1759"/>
        <end position="2041"/>
    </location>
</feature>
<dbReference type="InterPro" id="IPR005546">
    <property type="entry name" value="Autotransporte_beta"/>
</dbReference>
<sequence length="2041" mass="199100">MSGNGGTGGNGGLGVAVGYGAAVVNGTGATIAGGNAGRGGNAGIPLGVPYNPPFCCTNGANGAAGIGIVGSGQANIINAGTIEGGLNVDGSRANAITLGGGGNRLELQSGSNIIGNVVAAADLNNPNTFALGGSQNASFDLSGLGSQYQGFANFEKVGTSAWTLSGSSGLSGITIEQGALTLGAKAFFAGASLAVSGSGELQVTSGASFVARVRADIATGNPLAAIDVTGTNAAFNAYSLFIQAGTLNIANGGWVGVDSDFVLAGNAGSSATVHVDGANSHLKVQGNLNIGALGTGNVTIDNGGVADVFNANIGFDANTGAANPGMASAVTVTGSGSDLKTAQMSIGNGSLTLSDGGRASASSNNIVVSQAGGSASLNIGAAAGAAAAAPGTLGETDTLAINSHGTLVFNHTSSNYTFTNKVIGNGAISLLAGTTIFSGDDSQFTGNTTVSGSTLRMVSTGNLGGALTVNTGGRLDGSGAVGSTTVNSGGTIAPSSDGALAVNGNLALQTGAAFEYHLADPSSSLSATPVSGTSVINVNGNLALNGAGLDILGNGAAPSLGYHRLIHYTGTLSEANGGLTVASFPPSSPIAYLYTVDTTTSANNVDLLVLPNGVNVLQLWGGGTNGVGMGSGTWNAGNTNWLDPIGGVAPTLWGSGYGIFRGPGGTVAVDGAQSAVGLQFAGGAYTLAPGTSGSLNLVKSTALQIAVPGIDVLAGETATVGVTITGTDGLQKTSDGTLILSGTNSYSGGTFISGGVLQVASDANLGATSGGLTFESATLRTTADITTARTVSLLGAGAFDTASGTTLSLSGNVTGAGSLTKIGDGTLMLMGGSNTWSGGTTITAGTLLGVSAGTLPGFTDYTLSGGTLDLNSNSLTMRSLSGSGGEVALGSARLTVDQATDTYFGGIISGAGGLTKSGTGLLLLTGNNTYGGGTVISGGTLAVTSDSNLGAPSGPISMSGASTLATLGNVATTRNIGIIDTATLYTYGLTTLTVAGAISGTGALVKDGLGTLTLTGTNNYGGGTTVAEGTLQLGNGGNSGSITGDILNNGVLAFNRVDTMSVAGAISGNGAVTQMGTGTTILTGKNTYTGNTFIEAGTLQLGNGGTSGSITGGVLNNGTLTFDRSDTTTFAGLIAGNGSLTQAGAGTTILTTDNTYLGGTTITAGTLQLGNGGTSGWITGNVNNNGTLAFNRSDAVIFDGAITGAGKLHQLGPGVTVLTANNSYSGGTTITAGALVLGNGGTSGAIAGDVTNNGVLAFNRSDTSVFAGAISGTGSVQQIGAGTTVLTGANTYGGGTLIAAGTLQLGNGGTSGAITGDVTNNGVLAFNRSDASVFAGAISGTGSVQQVGAGTTVLTGTSTYGGGTLISAGTLQLGDGGTSGSIIGDVQNQGRLAFDRSDAVVFTGNVTGAGALAQIGSGTTVLTGNNSFTGGTTIAAGTLVIGDGGTSGTLSGNVVNNGTLAFYRADAYAFAGTVSGAGALTQIGAGTTWLNGISSYTGATDIYAGRLSVNGSIASSSLTTVHPGGTLGGNGIVGQTLVDGGTLSPGNSVGTLTVQGNLTFTAAATYLAELNSVTSDRVNVSGIAAPGGATVVAVYAGGGYVKTRYTLLNAIGSVEGTFGGLINTNLPASFNPSLSYDSNNVYLDLKLAYAGLNTNQQSVANALSNAFSSVGAIPLAVGGLTPAGLTLASGELATGTQQTTVDAMGLFMATMTDPSVAGRTGWPSLDGRATLAYGSAMRTKADAARDAFAAIPGAAPATSFDQRWGVWAAAFGGARSTNGNDIIGSHTLTDRIYGGAVGADYRLSPDTLLGFAMAGGATGFGLADGLGTGRSDLFQAGVYAYHRMGAAYLSAAFAYGWQDVTTDRTLALAGVDRLRAGFHTNAFSGRLEGGYRFATSWAGVTPYAAGQFVTFELPTYAEGLLAGDNLFALNYAARNGTASLAELGLRADRSFALDDAVLTLRGRAAWAHNFDTERSVAATFQALPEASFPVRGATQASDAALGTGSVELKWLNGWSVAGTFEGEFSGPSTSLAGKGTVNYQW</sequence>
<dbReference type="SUPFAM" id="SSF51126">
    <property type="entry name" value="Pectin lyase-like"/>
    <property type="match status" value="3"/>
</dbReference>
<dbReference type="NCBIfam" id="TIGR02601">
    <property type="entry name" value="autotrns_rpt"/>
    <property type="match status" value="11"/>
</dbReference>
<accession>A0A109JPQ6</accession>
<dbReference type="InterPro" id="IPR036709">
    <property type="entry name" value="Autotransporte_beta_dom_sf"/>
</dbReference>
<dbReference type="Gene3D" id="2.40.128.130">
    <property type="entry name" value="Autotransporter beta-domain"/>
    <property type="match status" value="1"/>
</dbReference>
<proteinExistence type="predicted"/>
<dbReference type="InterPro" id="IPR051551">
    <property type="entry name" value="Autotransporter_adhesion"/>
</dbReference>
<dbReference type="RefSeq" id="WP_066509129.1">
    <property type="nucleotide sequence ID" value="NZ_LNCU01000081.1"/>
</dbReference>
<dbReference type="EMBL" id="LNCU01000081">
    <property type="protein sequence ID" value="KWV52831.1"/>
    <property type="molecule type" value="Genomic_DNA"/>
</dbReference>
<keyword evidence="4" id="KW-1185">Reference proteome</keyword>
<dbReference type="OrthoDB" id="7195851at2"/>
<keyword evidence="1" id="KW-0732">Signal</keyword>
<dbReference type="SUPFAM" id="SSF103515">
    <property type="entry name" value="Autotransporter"/>
    <property type="match status" value="1"/>
</dbReference>
<protein>
    <recommendedName>
        <fullName evidence="2">Autotransporter domain-containing protein</fullName>
    </recommendedName>
</protein>
<evidence type="ECO:0000259" key="2">
    <source>
        <dbReference type="PROSITE" id="PS51208"/>
    </source>
</evidence>
<dbReference type="InterPro" id="IPR012332">
    <property type="entry name" value="Autotransporter_pectin_lyase_C"/>
</dbReference>
<dbReference type="Pfam" id="PF12951">
    <property type="entry name" value="PATR"/>
    <property type="match status" value="13"/>
</dbReference>
<dbReference type="InterPro" id="IPR013425">
    <property type="entry name" value="Autotrns_rpt"/>
</dbReference>
<dbReference type="InterPro" id="IPR011050">
    <property type="entry name" value="Pectin_lyase_fold/virulence"/>
</dbReference>
<dbReference type="Gene3D" id="2.160.20.20">
    <property type="match status" value="5"/>
</dbReference>
<reference evidence="3 4" key="1">
    <citation type="submission" date="2015-11" db="EMBL/GenBank/DDBJ databases">
        <title>Draft Genome Sequence of the Strain BR 10303 (Bradyrhizobium sp.) isolated from nodules of Centrolobium paraense.</title>
        <authorList>
            <person name="Zelli J.E."/>
            <person name="Simoes-Araujo J.L."/>
            <person name="Barauna A.C."/>
            <person name="Silva K."/>
        </authorList>
    </citation>
    <scope>NUCLEOTIDE SEQUENCE [LARGE SCALE GENOMIC DNA]</scope>
    <source>
        <strain evidence="3 4">BR 10303</strain>
    </source>
</reference>
<gene>
    <name evidence="3" type="ORF">AS156_09255</name>
</gene>